<dbReference type="EMBL" id="PDND01000112">
    <property type="protein sequence ID" value="PGH31871.1"/>
    <property type="molecule type" value="Genomic_DNA"/>
</dbReference>
<proteinExistence type="predicted"/>
<keyword evidence="2" id="KW-1185">Reference proteome</keyword>
<evidence type="ECO:0000313" key="2">
    <source>
        <dbReference type="Proteomes" id="UP000226031"/>
    </source>
</evidence>
<evidence type="ECO:0000313" key="1">
    <source>
        <dbReference type="EMBL" id="PGH31871.1"/>
    </source>
</evidence>
<accession>A0A2B7ZER1</accession>
<dbReference type="VEuPathDB" id="FungiDB:EMCG_05078"/>
<name>A0A2B7ZER1_9EURO</name>
<sequence length="103" mass="11737">MVARYISSQLIQIIQKGGKSIAVECVDKTTAWIRPAGFPTTTIQSEFVQVIEENMDSLQPTTAIVAMKESEHKSDKDKRMHYTAFELDDNRNVIRTTHLVKQK</sequence>
<organism evidence="1 2">
    <name type="scientific">[Emmonsia] crescens</name>
    <dbReference type="NCBI Taxonomy" id="73230"/>
    <lineage>
        <taxon>Eukaryota</taxon>
        <taxon>Fungi</taxon>
        <taxon>Dikarya</taxon>
        <taxon>Ascomycota</taxon>
        <taxon>Pezizomycotina</taxon>
        <taxon>Eurotiomycetes</taxon>
        <taxon>Eurotiomycetidae</taxon>
        <taxon>Onygenales</taxon>
        <taxon>Ajellomycetaceae</taxon>
        <taxon>Emergomyces</taxon>
    </lineage>
</organism>
<dbReference type="AlphaFoldDB" id="A0A2B7ZER1"/>
<dbReference type="Proteomes" id="UP000226031">
    <property type="component" value="Unassembled WGS sequence"/>
</dbReference>
<reference evidence="1 2" key="1">
    <citation type="submission" date="2017-10" db="EMBL/GenBank/DDBJ databases">
        <title>Comparative genomics in systemic dimorphic fungi from Ajellomycetaceae.</title>
        <authorList>
            <person name="Munoz J.F."/>
            <person name="Mcewen J.G."/>
            <person name="Clay O.K."/>
            <person name="Cuomo C.A."/>
        </authorList>
    </citation>
    <scope>NUCLEOTIDE SEQUENCE [LARGE SCALE GENOMIC DNA]</scope>
    <source>
        <strain evidence="1 2">UAMH4076</strain>
    </source>
</reference>
<protein>
    <submittedName>
        <fullName evidence="1">Uncharacterized protein</fullName>
    </submittedName>
</protein>
<comment type="caution">
    <text evidence="1">The sequence shown here is derived from an EMBL/GenBank/DDBJ whole genome shotgun (WGS) entry which is preliminary data.</text>
</comment>
<gene>
    <name evidence="1" type="ORF">GX50_05369</name>
</gene>